<organism evidence="1">
    <name type="scientific">marine metagenome</name>
    <dbReference type="NCBI Taxonomy" id="408172"/>
    <lineage>
        <taxon>unclassified sequences</taxon>
        <taxon>metagenomes</taxon>
        <taxon>ecological metagenomes</taxon>
    </lineage>
</organism>
<gene>
    <name evidence="1" type="ORF">METZ01_LOCUS439603</name>
</gene>
<protein>
    <submittedName>
        <fullName evidence="1">Uncharacterized protein</fullName>
    </submittedName>
</protein>
<accession>A0A382YUY2</accession>
<dbReference type="AlphaFoldDB" id="A0A382YUY2"/>
<proteinExistence type="predicted"/>
<reference evidence="1" key="1">
    <citation type="submission" date="2018-05" db="EMBL/GenBank/DDBJ databases">
        <authorList>
            <person name="Lanie J.A."/>
            <person name="Ng W.-L."/>
            <person name="Kazmierczak K.M."/>
            <person name="Andrzejewski T.M."/>
            <person name="Davidsen T.M."/>
            <person name="Wayne K.J."/>
            <person name="Tettelin H."/>
            <person name="Glass J.I."/>
            <person name="Rusch D."/>
            <person name="Podicherti R."/>
            <person name="Tsui H.-C.T."/>
            <person name="Winkler M.E."/>
        </authorList>
    </citation>
    <scope>NUCLEOTIDE SEQUENCE</scope>
</reference>
<name>A0A382YUY2_9ZZZZ</name>
<feature type="non-terminal residue" evidence="1">
    <location>
        <position position="1"/>
    </location>
</feature>
<evidence type="ECO:0000313" key="1">
    <source>
        <dbReference type="EMBL" id="SVD86749.1"/>
    </source>
</evidence>
<dbReference type="EMBL" id="UINC01178538">
    <property type="protein sequence ID" value="SVD86749.1"/>
    <property type="molecule type" value="Genomic_DNA"/>
</dbReference>
<sequence length="28" mass="3275">IVLRKECCPSMVVIYGDTKNLEFSRLIF</sequence>